<dbReference type="PANTHER" id="PTHR23225">
    <property type="entry name" value="ZINC FINGER PROTEIN"/>
    <property type="match status" value="1"/>
</dbReference>
<evidence type="ECO:0000256" key="1">
    <source>
        <dbReference type="SAM" id="MobiDB-lite"/>
    </source>
</evidence>
<gene>
    <name evidence="2" type="ORF">Asppvi_002026</name>
</gene>
<dbReference type="EMBL" id="BHVY01000011">
    <property type="protein sequence ID" value="GIJ92748.1"/>
    <property type="molecule type" value="Genomic_DNA"/>
</dbReference>
<comment type="caution">
    <text evidence="2">The sequence shown here is derived from an EMBL/GenBank/DDBJ whole genome shotgun (WGS) entry which is preliminary data.</text>
</comment>
<feature type="compositionally biased region" description="Low complexity" evidence="1">
    <location>
        <begin position="391"/>
        <end position="405"/>
    </location>
</feature>
<name>A0A9P3BQN9_9EURO</name>
<proteinExistence type="predicted"/>
<accession>A0A9P3BQN9</accession>
<dbReference type="PANTHER" id="PTHR23225:SF2">
    <property type="entry name" value="AT09679P-RELATED"/>
    <property type="match status" value="1"/>
</dbReference>
<keyword evidence="3" id="KW-1185">Reference proteome</keyword>
<dbReference type="Proteomes" id="UP001043456">
    <property type="component" value="Unassembled WGS sequence"/>
</dbReference>
<protein>
    <submittedName>
        <fullName evidence="2">Uncharacterized protein</fullName>
    </submittedName>
</protein>
<dbReference type="RefSeq" id="XP_043163494.1">
    <property type="nucleotide sequence ID" value="XM_043307559.1"/>
</dbReference>
<reference evidence="2 3" key="1">
    <citation type="submission" date="2018-10" db="EMBL/GenBank/DDBJ databases">
        <title>Pan-genome distribution and transcriptional activeness of fungal secondary metabolism genes in Aspergillus section Fumigati.</title>
        <authorList>
            <person name="Takahashi H."/>
            <person name="Umemura M."/>
            <person name="Ninomiya A."/>
            <person name="Kusuya Y."/>
            <person name="Urayama S."/>
            <person name="Shimizu M."/>
            <person name="Watanabe A."/>
            <person name="Kamei K."/>
            <person name="Yaguchi T."/>
            <person name="Hagiwara D."/>
        </authorList>
    </citation>
    <scope>NUCLEOTIDE SEQUENCE [LARGE SCALE GENOMIC DNA]</scope>
    <source>
        <strain evidence="2 3">IFM 55266</strain>
    </source>
</reference>
<feature type="compositionally biased region" description="Polar residues" evidence="1">
    <location>
        <begin position="201"/>
        <end position="232"/>
    </location>
</feature>
<feature type="region of interest" description="Disordered" evidence="1">
    <location>
        <begin position="197"/>
        <end position="239"/>
    </location>
</feature>
<dbReference type="GO" id="GO:0003700">
    <property type="term" value="F:DNA-binding transcription factor activity"/>
    <property type="evidence" value="ECO:0007669"/>
    <property type="project" value="InterPro"/>
</dbReference>
<dbReference type="GeneID" id="67000638"/>
<dbReference type="AlphaFoldDB" id="A0A9P3BQN9"/>
<evidence type="ECO:0000313" key="3">
    <source>
        <dbReference type="Proteomes" id="UP001043456"/>
    </source>
</evidence>
<sequence>MSPQLQGQKNFESGFSSVVSICEEKVHTHFNTARQRLQSVLQLLRSQSAVLQSEDSLARHFHVPFASDSIAERVGVLFDELRILKDENGEFDNDIRWIDILLAPTYEPMPQEDGSYHLRLEGRKGLIKLSKLDHDLVMTGMPRQLVHLLLHPSDVLAEKETMKRVAEELSLLNELASQIIDTNKDVLSRLAKRREALKQLGDQSSQPTYDKSAETDSNTPTNPSHRTTQKALPTTRPWTPEELDRLPQWYCGYKNLSRKTIVAQFQRDFGCRRSFGAIQSALYRTGYRNPRRRRRTQDTPSRQQTAIDPAPATEPSNNAPELAPIHTLKWRQPRHNNPPSRRRPRATSSSAASRTSAAQAPLTQERMEAMEAAGCISARATRLLPLRRWQLQRRSQTQQHSSTSTRNHHDQPSHQANDFNRKDLFTQHQRHMHAPWVIADRPDTTTEQEWQAFEASLEDVRARCWHEQCKLPQKSSCGFWTFSGPNSGSDRMDNVDGILSWKGS</sequence>
<feature type="region of interest" description="Disordered" evidence="1">
    <location>
        <begin position="286"/>
        <end position="363"/>
    </location>
</feature>
<evidence type="ECO:0000313" key="2">
    <source>
        <dbReference type="EMBL" id="GIJ92748.1"/>
    </source>
</evidence>
<feature type="compositionally biased region" description="Basic residues" evidence="1">
    <location>
        <begin position="328"/>
        <end position="345"/>
    </location>
</feature>
<feature type="region of interest" description="Disordered" evidence="1">
    <location>
        <begin position="391"/>
        <end position="417"/>
    </location>
</feature>
<feature type="compositionally biased region" description="Low complexity" evidence="1">
    <location>
        <begin position="346"/>
        <end position="361"/>
    </location>
</feature>
<organism evidence="2 3">
    <name type="scientific">Aspergillus pseudoviridinutans</name>
    <dbReference type="NCBI Taxonomy" id="1517512"/>
    <lineage>
        <taxon>Eukaryota</taxon>
        <taxon>Fungi</taxon>
        <taxon>Dikarya</taxon>
        <taxon>Ascomycota</taxon>
        <taxon>Pezizomycotina</taxon>
        <taxon>Eurotiomycetes</taxon>
        <taxon>Eurotiomycetidae</taxon>
        <taxon>Eurotiales</taxon>
        <taxon>Aspergillaceae</taxon>
        <taxon>Aspergillus</taxon>
        <taxon>Aspergillus subgen. Fumigati</taxon>
    </lineage>
</organism>
<dbReference type="InterPro" id="IPR039970">
    <property type="entry name" value="TF_Grauzone"/>
</dbReference>
<dbReference type="OrthoDB" id="4509270at2759"/>